<dbReference type="GO" id="GO:0043813">
    <property type="term" value="F:phosphatidylinositol-3,5-bisphosphate 5-phosphatase activity"/>
    <property type="evidence" value="ECO:0007669"/>
    <property type="project" value="InterPro"/>
</dbReference>
<accession>A0A232F8Q3</accession>
<proteinExistence type="predicted"/>
<dbReference type="EMBL" id="NNAY01000647">
    <property type="protein sequence ID" value="OXU27196.1"/>
    <property type="molecule type" value="Genomic_DNA"/>
</dbReference>
<gene>
    <name evidence="2" type="ORF">TSAR_015040</name>
</gene>
<dbReference type="PANTHER" id="PTHR45738">
    <property type="entry name" value="POLYPHOSPHOINOSITIDE PHOSPHATASE"/>
    <property type="match status" value="1"/>
</dbReference>
<name>A0A232F8Q3_9HYME</name>
<protein>
    <submittedName>
        <fullName evidence="2">Uncharacterized protein</fullName>
    </submittedName>
</protein>
<dbReference type="PANTHER" id="PTHR45738:SF5">
    <property type="entry name" value="POLYPHOSPHOINOSITIDE PHOSPHATASE"/>
    <property type="match status" value="1"/>
</dbReference>
<sequence>MHGPERRTEESKDNYTNMTVQDIKMTSISYNETSSVLFEVPSELYKHVTESKFKLYVGHQICKVYDIKCAELHKTSDCVNVTKSIAKYKTNLETNYLSMDRNLWTILKKKVNRYIDTTDYPMRPTLSTANMNMAFHQQKHFYLMGSNNTLTRFRVLKIDRMEPRELLVMDDKIEYTQYEIRDLVKMIDMGNRNRVNQRGVASGVTKIVSSFGIIVSVHPSSTKMIRV</sequence>
<keyword evidence="3" id="KW-1185">Reference proteome</keyword>
<dbReference type="GO" id="GO:0046856">
    <property type="term" value="P:phosphatidylinositol dephosphorylation"/>
    <property type="evidence" value="ECO:0007669"/>
    <property type="project" value="InterPro"/>
</dbReference>
<dbReference type="Proteomes" id="UP000215335">
    <property type="component" value="Unassembled WGS sequence"/>
</dbReference>
<keyword evidence="1" id="KW-0378">Hydrolase</keyword>
<comment type="caution">
    <text evidence="2">The sequence shown here is derived from an EMBL/GenBank/DDBJ whole genome shotgun (WGS) entry which is preliminary data.</text>
</comment>
<reference evidence="2 3" key="1">
    <citation type="journal article" date="2017" name="Curr. Biol.">
        <title>The Evolution of Venom by Co-option of Single-Copy Genes.</title>
        <authorList>
            <person name="Martinson E.O."/>
            <person name="Mrinalini"/>
            <person name="Kelkar Y.D."/>
            <person name="Chang C.H."/>
            <person name="Werren J.H."/>
        </authorList>
    </citation>
    <scope>NUCLEOTIDE SEQUENCE [LARGE SCALE GENOMIC DNA]</scope>
    <source>
        <strain evidence="2 3">Alberta</strain>
        <tissue evidence="2">Whole body</tissue>
    </source>
</reference>
<dbReference type="AlphaFoldDB" id="A0A232F8Q3"/>
<dbReference type="STRING" id="543379.A0A232F8Q3"/>
<evidence type="ECO:0000313" key="3">
    <source>
        <dbReference type="Proteomes" id="UP000215335"/>
    </source>
</evidence>
<organism evidence="2 3">
    <name type="scientific">Trichomalopsis sarcophagae</name>
    <dbReference type="NCBI Taxonomy" id="543379"/>
    <lineage>
        <taxon>Eukaryota</taxon>
        <taxon>Metazoa</taxon>
        <taxon>Ecdysozoa</taxon>
        <taxon>Arthropoda</taxon>
        <taxon>Hexapoda</taxon>
        <taxon>Insecta</taxon>
        <taxon>Pterygota</taxon>
        <taxon>Neoptera</taxon>
        <taxon>Endopterygota</taxon>
        <taxon>Hymenoptera</taxon>
        <taxon>Apocrita</taxon>
        <taxon>Proctotrupomorpha</taxon>
        <taxon>Chalcidoidea</taxon>
        <taxon>Pteromalidae</taxon>
        <taxon>Pteromalinae</taxon>
        <taxon>Trichomalopsis</taxon>
    </lineage>
</organism>
<dbReference type="InterPro" id="IPR043573">
    <property type="entry name" value="Fig4-like"/>
</dbReference>
<evidence type="ECO:0000256" key="1">
    <source>
        <dbReference type="ARBA" id="ARBA00022801"/>
    </source>
</evidence>
<evidence type="ECO:0000313" key="2">
    <source>
        <dbReference type="EMBL" id="OXU27196.1"/>
    </source>
</evidence>